<dbReference type="Proteomes" id="UP001589789">
    <property type="component" value="Unassembled WGS sequence"/>
</dbReference>
<evidence type="ECO:0000256" key="1">
    <source>
        <dbReference type="SAM" id="Phobius"/>
    </source>
</evidence>
<feature type="transmembrane region" description="Helical" evidence="1">
    <location>
        <begin position="39"/>
        <end position="59"/>
    </location>
</feature>
<gene>
    <name evidence="2" type="ORF">ACFFIC_01855</name>
</gene>
<keyword evidence="1" id="KW-1133">Transmembrane helix</keyword>
<feature type="transmembrane region" description="Helical" evidence="1">
    <location>
        <begin position="102"/>
        <end position="121"/>
    </location>
</feature>
<name>A0ABV6IL06_9PROT</name>
<proteinExistence type="predicted"/>
<dbReference type="RefSeq" id="WP_377048328.1">
    <property type="nucleotide sequence ID" value="NZ_JBHLVZ010000002.1"/>
</dbReference>
<accession>A0ABV6IL06</accession>
<dbReference type="Gene3D" id="1.20.210.10">
    <property type="entry name" value="Cytochrome c oxidase-like, subunit I domain"/>
    <property type="match status" value="1"/>
</dbReference>
<sequence length="137" mass="14442">MRRIDLAFLILATATLLIGVGMGTWMGLTHNFHFAPVHAHLNLLGWTSLALFGLCYRAYPPLAASRLALPHFALAASGAICFPAGIALSIADLTMEVAKLGALLWTLAVLVFLVALVRLALGERAGLEKRAAPAVAA</sequence>
<feature type="transmembrane region" description="Helical" evidence="1">
    <location>
        <begin position="71"/>
        <end position="90"/>
    </location>
</feature>
<evidence type="ECO:0000313" key="2">
    <source>
        <dbReference type="EMBL" id="MFC0384291.1"/>
    </source>
</evidence>
<evidence type="ECO:0008006" key="4">
    <source>
        <dbReference type="Google" id="ProtNLM"/>
    </source>
</evidence>
<keyword evidence="1" id="KW-0812">Transmembrane</keyword>
<organism evidence="2 3">
    <name type="scientific">Muricoccus vinaceus</name>
    <dbReference type="NCBI Taxonomy" id="424704"/>
    <lineage>
        <taxon>Bacteria</taxon>
        <taxon>Pseudomonadati</taxon>
        <taxon>Pseudomonadota</taxon>
        <taxon>Alphaproteobacteria</taxon>
        <taxon>Acetobacterales</taxon>
        <taxon>Roseomonadaceae</taxon>
        <taxon>Muricoccus</taxon>
    </lineage>
</organism>
<dbReference type="InterPro" id="IPR036927">
    <property type="entry name" value="Cyt_c_oxase-like_su1_sf"/>
</dbReference>
<reference evidence="2 3" key="1">
    <citation type="submission" date="2024-09" db="EMBL/GenBank/DDBJ databases">
        <authorList>
            <person name="Sun Q."/>
            <person name="Mori K."/>
        </authorList>
    </citation>
    <scope>NUCLEOTIDE SEQUENCE [LARGE SCALE GENOMIC DNA]</scope>
    <source>
        <strain evidence="2 3">CCM 7468</strain>
    </source>
</reference>
<evidence type="ECO:0000313" key="3">
    <source>
        <dbReference type="Proteomes" id="UP001589789"/>
    </source>
</evidence>
<keyword evidence="1" id="KW-0472">Membrane</keyword>
<dbReference type="SUPFAM" id="SSF81442">
    <property type="entry name" value="Cytochrome c oxidase subunit I-like"/>
    <property type="match status" value="1"/>
</dbReference>
<protein>
    <recommendedName>
        <fullName evidence="4">Cytochrome-c oxidase</fullName>
    </recommendedName>
</protein>
<dbReference type="EMBL" id="JBHLVZ010000002">
    <property type="protein sequence ID" value="MFC0384291.1"/>
    <property type="molecule type" value="Genomic_DNA"/>
</dbReference>
<keyword evidence="3" id="KW-1185">Reference proteome</keyword>
<comment type="caution">
    <text evidence="2">The sequence shown here is derived from an EMBL/GenBank/DDBJ whole genome shotgun (WGS) entry which is preliminary data.</text>
</comment>